<dbReference type="Gene3D" id="1.10.1200.10">
    <property type="entry name" value="ACP-like"/>
    <property type="match status" value="1"/>
</dbReference>
<dbReference type="GO" id="GO:0031177">
    <property type="term" value="F:phosphopantetheine binding"/>
    <property type="evidence" value="ECO:0007669"/>
    <property type="project" value="TreeGrafter"/>
</dbReference>
<dbReference type="InterPro" id="IPR006162">
    <property type="entry name" value="Ppantetheine_attach_site"/>
</dbReference>
<dbReference type="RefSeq" id="WP_167472091.1">
    <property type="nucleotide sequence ID" value="NZ_CP046172.1"/>
</dbReference>
<evidence type="ECO:0000313" key="5">
    <source>
        <dbReference type="EMBL" id="QIS08919.1"/>
    </source>
</evidence>
<name>A0A6G9Y6U2_9NOCA</name>
<dbReference type="EMBL" id="CP046172">
    <property type="protein sequence ID" value="QIS08919.1"/>
    <property type="molecule type" value="Genomic_DNA"/>
</dbReference>
<proteinExistence type="predicted"/>
<dbReference type="KEGG" id="nah:F5544_05035"/>
<dbReference type="GO" id="GO:0044550">
    <property type="term" value="P:secondary metabolite biosynthetic process"/>
    <property type="evidence" value="ECO:0007669"/>
    <property type="project" value="TreeGrafter"/>
</dbReference>
<comment type="cofactor">
    <cofactor evidence="1">
        <name>pantetheine 4'-phosphate</name>
        <dbReference type="ChEBI" id="CHEBI:47942"/>
    </cofactor>
</comment>
<dbReference type="InterPro" id="IPR001242">
    <property type="entry name" value="Condensation_dom"/>
</dbReference>
<dbReference type="AlphaFoldDB" id="A0A6G9Y6U2"/>
<keyword evidence="3" id="KW-0597">Phosphoprotein</keyword>
<dbReference type="Pfam" id="PF00550">
    <property type="entry name" value="PP-binding"/>
    <property type="match status" value="1"/>
</dbReference>
<evidence type="ECO:0000259" key="4">
    <source>
        <dbReference type="PROSITE" id="PS50075"/>
    </source>
</evidence>
<dbReference type="Pfam" id="PF00668">
    <property type="entry name" value="Condensation"/>
    <property type="match status" value="1"/>
</dbReference>
<dbReference type="GO" id="GO:0003824">
    <property type="term" value="F:catalytic activity"/>
    <property type="evidence" value="ECO:0007669"/>
    <property type="project" value="InterPro"/>
</dbReference>
<dbReference type="Gene3D" id="3.30.559.30">
    <property type="entry name" value="Nonribosomal peptide synthetase, condensation domain"/>
    <property type="match status" value="1"/>
</dbReference>
<dbReference type="GO" id="GO:0008610">
    <property type="term" value="P:lipid biosynthetic process"/>
    <property type="evidence" value="ECO:0007669"/>
    <property type="project" value="UniProtKB-ARBA"/>
</dbReference>
<evidence type="ECO:0000256" key="1">
    <source>
        <dbReference type="ARBA" id="ARBA00001957"/>
    </source>
</evidence>
<organism evidence="5 6">
    <name type="scientific">Nocardia arthritidis</name>
    <dbReference type="NCBI Taxonomy" id="228602"/>
    <lineage>
        <taxon>Bacteria</taxon>
        <taxon>Bacillati</taxon>
        <taxon>Actinomycetota</taxon>
        <taxon>Actinomycetes</taxon>
        <taxon>Mycobacteriales</taxon>
        <taxon>Nocardiaceae</taxon>
        <taxon>Nocardia</taxon>
    </lineage>
</organism>
<dbReference type="PROSITE" id="PS00012">
    <property type="entry name" value="PHOSPHOPANTETHEINE"/>
    <property type="match status" value="1"/>
</dbReference>
<dbReference type="GO" id="GO:0005737">
    <property type="term" value="C:cytoplasm"/>
    <property type="evidence" value="ECO:0007669"/>
    <property type="project" value="TreeGrafter"/>
</dbReference>
<dbReference type="SUPFAM" id="SSF52777">
    <property type="entry name" value="CoA-dependent acyltransferases"/>
    <property type="match status" value="2"/>
</dbReference>
<protein>
    <submittedName>
        <fullName evidence="5">Thioester reductase</fullName>
    </submittedName>
</protein>
<gene>
    <name evidence="5" type="ORF">F5544_05035</name>
</gene>
<dbReference type="GO" id="GO:0043041">
    <property type="term" value="P:amino acid activation for nonribosomal peptide biosynthetic process"/>
    <property type="evidence" value="ECO:0007669"/>
    <property type="project" value="TreeGrafter"/>
</dbReference>
<dbReference type="SUPFAM" id="SSF47336">
    <property type="entry name" value="ACP-like"/>
    <property type="match status" value="1"/>
</dbReference>
<dbReference type="InterPro" id="IPR036736">
    <property type="entry name" value="ACP-like_sf"/>
</dbReference>
<dbReference type="InterPro" id="IPR023213">
    <property type="entry name" value="CAT-like_dom_sf"/>
</dbReference>
<dbReference type="PANTHER" id="PTHR45527:SF1">
    <property type="entry name" value="FATTY ACID SYNTHASE"/>
    <property type="match status" value="1"/>
</dbReference>
<dbReference type="Proteomes" id="UP000503540">
    <property type="component" value="Chromosome"/>
</dbReference>
<sequence length="552" mass="58900">MSDTFAPAAAERGTPLSPAQQAALLPERLHGTPTVNLFVALEISGPVQVTELARAFAEVLARYEILRTVYPADRRIPYQQVLPEADRVLELAGRIDPAELDARLLDDAAYRFEPARETPVRARYYELPEHGVLSIAVHPVAADDQGLELLVRALLAAYFGAAQGNSAQYREFVPAQLRDMAANDPDLAYWRDRLAELPTAPVSVRSTGDVQRVLRVDPDTLAALVAADPGADSAAVFAALVTTTLAEAGLGRDIPVGLVDPFRSAPGADAVLGNFANHLVLRMDAQGERTPRAIIAAAAERTAEARAHARTRIERLTHLIGGGARRSLFAVSLRVHQDSAVDAPHGWTVRELLRRNARPVGADLVFDVAVDAEGARVRIDFPAALAGSPAVDEFVRQFVARCRTWAANLDAVLPDSAAQGFTLFPAPQTEFPGLPGQGGPPATETERVLVETIREILEFDEDEEIGRADTFFSLGGDSIAALRLVTLLGERGYVVEVPTVFGFPVLHDLAAEIDRAAAAPAPAAVRAGNAPMSASGLDAAALRALGNRLAAE</sequence>
<accession>A0A6G9Y6U2</accession>
<evidence type="ECO:0000256" key="3">
    <source>
        <dbReference type="ARBA" id="ARBA00022553"/>
    </source>
</evidence>
<reference evidence="5 6" key="1">
    <citation type="journal article" date="2019" name="ACS Chem. Biol.">
        <title>Identification and Mobilization of a Cryptic Antibiotic Biosynthesis Gene Locus from a Human-Pathogenic Nocardia Isolate.</title>
        <authorList>
            <person name="Herisse M."/>
            <person name="Ishida K."/>
            <person name="Porter J.L."/>
            <person name="Howden B."/>
            <person name="Hertweck C."/>
            <person name="Stinear T.P."/>
            <person name="Pidot S.J."/>
        </authorList>
    </citation>
    <scope>NUCLEOTIDE SEQUENCE [LARGE SCALE GENOMIC DNA]</scope>
    <source>
        <strain evidence="5 6">AUSMDU00012717</strain>
    </source>
</reference>
<dbReference type="Gene3D" id="3.30.559.10">
    <property type="entry name" value="Chloramphenicol acetyltransferase-like domain"/>
    <property type="match status" value="1"/>
</dbReference>
<keyword evidence="6" id="KW-1185">Reference proteome</keyword>
<dbReference type="PROSITE" id="PS50075">
    <property type="entry name" value="CARRIER"/>
    <property type="match status" value="1"/>
</dbReference>
<evidence type="ECO:0000256" key="2">
    <source>
        <dbReference type="ARBA" id="ARBA00022450"/>
    </source>
</evidence>
<keyword evidence="2" id="KW-0596">Phosphopantetheine</keyword>
<feature type="domain" description="Carrier" evidence="4">
    <location>
        <begin position="440"/>
        <end position="517"/>
    </location>
</feature>
<dbReference type="InterPro" id="IPR009081">
    <property type="entry name" value="PP-bd_ACP"/>
</dbReference>
<dbReference type="PANTHER" id="PTHR45527">
    <property type="entry name" value="NONRIBOSOMAL PEPTIDE SYNTHETASE"/>
    <property type="match status" value="1"/>
</dbReference>
<evidence type="ECO:0000313" key="6">
    <source>
        <dbReference type="Proteomes" id="UP000503540"/>
    </source>
</evidence>